<gene>
    <name evidence="13" type="ORF">ACFOOR_07280</name>
</gene>
<keyword evidence="8" id="KW-0406">Ion transport</keyword>
<keyword evidence="7 11" id="KW-1133">Transmembrane helix</keyword>
<reference evidence="14" key="1">
    <citation type="journal article" date="2019" name="Int. J. Syst. Evol. Microbiol.">
        <title>The Global Catalogue of Microorganisms (GCM) 10K type strain sequencing project: providing services to taxonomists for standard genome sequencing and annotation.</title>
        <authorList>
            <consortium name="The Broad Institute Genomics Platform"/>
            <consortium name="The Broad Institute Genome Sequencing Center for Infectious Disease"/>
            <person name="Wu L."/>
            <person name="Ma J."/>
        </authorList>
    </citation>
    <scope>NUCLEOTIDE SEQUENCE [LARGE SCALE GENOMIC DNA]</scope>
    <source>
        <strain evidence="14">KCTC 52487</strain>
    </source>
</reference>
<evidence type="ECO:0000313" key="13">
    <source>
        <dbReference type="EMBL" id="MFC2925905.1"/>
    </source>
</evidence>
<dbReference type="Gene3D" id="1.10.287.70">
    <property type="match status" value="1"/>
</dbReference>
<organism evidence="13 14">
    <name type="scientific">Hyphobacterium vulgare</name>
    <dbReference type="NCBI Taxonomy" id="1736751"/>
    <lineage>
        <taxon>Bacteria</taxon>
        <taxon>Pseudomonadati</taxon>
        <taxon>Pseudomonadota</taxon>
        <taxon>Alphaproteobacteria</taxon>
        <taxon>Maricaulales</taxon>
        <taxon>Maricaulaceae</taxon>
        <taxon>Hyphobacterium</taxon>
    </lineage>
</organism>
<evidence type="ECO:0000313" key="14">
    <source>
        <dbReference type="Proteomes" id="UP001595379"/>
    </source>
</evidence>
<evidence type="ECO:0000256" key="2">
    <source>
        <dbReference type="ARBA" id="ARBA00022448"/>
    </source>
</evidence>
<name>A0ABV6ZWW7_9PROT</name>
<keyword evidence="4 11" id="KW-0812">Transmembrane</keyword>
<evidence type="ECO:0000256" key="3">
    <source>
        <dbReference type="ARBA" id="ARBA00022538"/>
    </source>
</evidence>
<dbReference type="SUPFAM" id="SSF81324">
    <property type="entry name" value="Voltage-gated potassium channels"/>
    <property type="match status" value="1"/>
</dbReference>
<comment type="caution">
    <text evidence="13">The sequence shown here is derived from an EMBL/GenBank/DDBJ whole genome shotgun (WGS) entry which is preliminary data.</text>
</comment>
<evidence type="ECO:0000256" key="7">
    <source>
        <dbReference type="ARBA" id="ARBA00022989"/>
    </source>
</evidence>
<keyword evidence="5" id="KW-0631">Potassium channel</keyword>
<keyword evidence="10" id="KW-0407">Ion channel</keyword>
<keyword evidence="9 11" id="KW-0472">Membrane</keyword>
<accession>A0ABV6ZWW7</accession>
<evidence type="ECO:0000256" key="6">
    <source>
        <dbReference type="ARBA" id="ARBA00022958"/>
    </source>
</evidence>
<feature type="domain" description="Ion transport" evidence="12">
    <location>
        <begin position="27"/>
        <end position="246"/>
    </location>
</feature>
<evidence type="ECO:0000256" key="8">
    <source>
        <dbReference type="ARBA" id="ARBA00023065"/>
    </source>
</evidence>
<feature type="transmembrane region" description="Helical" evidence="11">
    <location>
        <begin position="57"/>
        <end position="78"/>
    </location>
</feature>
<dbReference type="InterPro" id="IPR005821">
    <property type="entry name" value="Ion_trans_dom"/>
</dbReference>
<dbReference type="Proteomes" id="UP001595379">
    <property type="component" value="Unassembled WGS sequence"/>
</dbReference>
<dbReference type="EMBL" id="JBHRSV010000012">
    <property type="protein sequence ID" value="MFC2925905.1"/>
    <property type="molecule type" value="Genomic_DNA"/>
</dbReference>
<comment type="subcellular location">
    <subcellularLocation>
        <location evidence="1">Membrane</location>
        <topology evidence="1">Multi-pass membrane protein</topology>
    </subcellularLocation>
</comment>
<dbReference type="PRINTS" id="PR00169">
    <property type="entry name" value="KCHANNEL"/>
</dbReference>
<evidence type="ECO:0000256" key="11">
    <source>
        <dbReference type="SAM" id="Phobius"/>
    </source>
</evidence>
<keyword evidence="3" id="KW-0633">Potassium transport</keyword>
<evidence type="ECO:0000256" key="9">
    <source>
        <dbReference type="ARBA" id="ARBA00023136"/>
    </source>
</evidence>
<evidence type="ECO:0000256" key="1">
    <source>
        <dbReference type="ARBA" id="ARBA00004141"/>
    </source>
</evidence>
<keyword evidence="14" id="KW-1185">Reference proteome</keyword>
<keyword evidence="6" id="KW-0630">Potassium</keyword>
<feature type="transmembrane region" description="Helical" evidence="11">
    <location>
        <begin position="25"/>
        <end position="45"/>
    </location>
</feature>
<feature type="transmembrane region" description="Helical" evidence="11">
    <location>
        <begin position="192"/>
        <end position="214"/>
    </location>
</feature>
<evidence type="ECO:0000259" key="12">
    <source>
        <dbReference type="Pfam" id="PF00520"/>
    </source>
</evidence>
<dbReference type="InterPro" id="IPR028325">
    <property type="entry name" value="VG_K_chnl"/>
</dbReference>
<dbReference type="PANTHER" id="PTHR11537">
    <property type="entry name" value="VOLTAGE-GATED POTASSIUM CHANNEL"/>
    <property type="match status" value="1"/>
</dbReference>
<proteinExistence type="predicted"/>
<evidence type="ECO:0000256" key="5">
    <source>
        <dbReference type="ARBA" id="ARBA00022826"/>
    </source>
</evidence>
<keyword evidence="2" id="KW-0813">Transport</keyword>
<feature type="transmembrane region" description="Helical" evidence="11">
    <location>
        <begin position="98"/>
        <end position="117"/>
    </location>
</feature>
<feature type="transmembrane region" description="Helical" evidence="11">
    <location>
        <begin position="220"/>
        <end position="245"/>
    </location>
</feature>
<evidence type="ECO:0000256" key="4">
    <source>
        <dbReference type="ARBA" id="ARBA00022692"/>
    </source>
</evidence>
<protein>
    <submittedName>
        <fullName evidence="13">Ion transporter</fullName>
    </submittedName>
</protein>
<feature type="transmembrane region" description="Helical" evidence="11">
    <location>
        <begin position="158"/>
        <end position="180"/>
    </location>
</feature>
<dbReference type="RefSeq" id="WP_343164906.1">
    <property type="nucleotide sequence ID" value="NZ_JBHRSV010000012.1"/>
</dbReference>
<evidence type="ECO:0000256" key="10">
    <source>
        <dbReference type="ARBA" id="ARBA00023303"/>
    </source>
</evidence>
<dbReference type="Pfam" id="PF00520">
    <property type="entry name" value="Ion_trans"/>
    <property type="match status" value="1"/>
</dbReference>
<dbReference type="PANTHER" id="PTHR11537:SF254">
    <property type="entry name" value="POTASSIUM VOLTAGE-GATED CHANNEL PROTEIN SHAB"/>
    <property type="match status" value="1"/>
</dbReference>
<sequence length="252" mass="27572">MAAPQRSLQRRVWALLYTGGKDFTWGHFAVVAVIIASLVLLAVQTEPGLDPDMRRRILLLDAVIPVLFGAEFLLRVWAAGADRTFSGPGGRLAYFRQWVVVFDLLAFLPELIVLLLFPEVWATARWVRLFRLFRLLKLFAMFPAFREIGQAVRDAGRRLAATAAMAGVMLFSSAVLLYVVEADAQPDAFGSVPRALWWAVATLTTVGYGDVYPITTLGRIAAGFVAILGVGLVALPAGILASAFAERLGPRR</sequence>